<evidence type="ECO:0000313" key="2">
    <source>
        <dbReference type="EMBL" id="TMV08368.1"/>
    </source>
</evidence>
<evidence type="ECO:0000259" key="1">
    <source>
        <dbReference type="Pfam" id="PF04909"/>
    </source>
</evidence>
<dbReference type="RefSeq" id="WP_138865759.1">
    <property type="nucleotide sequence ID" value="NZ_VCPC01000006.1"/>
</dbReference>
<sequence>MTDPKANGPQITVPAGACDTHMHFYDDRYPASDRAWLFPPNFLIPDYRKVQKRLGLDRCIVVQPVTYGFDNRCILDAVAQLGDSARAVVTVPSDIADDALDVLWGQGARGLRYHQMKGSMTEWSDLVVMAERIAGTGWHVQVQLDGMDLPEHEGLIAALPCTVVIDHMGRYSQAVTVDHPAVQSLLRLAARGNVWVKLSGAYHVSRIGGPDYADVAPIARALVAVGTDRLLWGSDWPHPTETAETMPDDARLIDLLADWTETEAQRKAILTDNPARLYGFDHSDR</sequence>
<dbReference type="Proteomes" id="UP001191082">
    <property type="component" value="Unassembled WGS sequence"/>
</dbReference>
<gene>
    <name evidence="2" type="ORF">FGK64_20615</name>
</gene>
<dbReference type="InterPro" id="IPR052358">
    <property type="entry name" value="Aro_Compnd_Degr_Hydrolases"/>
</dbReference>
<accession>A0ABY2WZI4</accession>
<comment type="caution">
    <text evidence="2">The sequence shown here is derived from an EMBL/GenBank/DDBJ whole genome shotgun (WGS) entry which is preliminary data.</text>
</comment>
<dbReference type="SUPFAM" id="SSF51556">
    <property type="entry name" value="Metallo-dependent hydrolases"/>
    <property type="match status" value="1"/>
</dbReference>
<reference evidence="2 3" key="1">
    <citation type="submission" date="2019-05" db="EMBL/GenBank/DDBJ databases">
        <title>Marivita sp. nov. isolated from sea sediment.</title>
        <authorList>
            <person name="Kim W."/>
        </authorList>
    </citation>
    <scope>NUCLEOTIDE SEQUENCE [LARGE SCALE GENOMIC DNA]</scope>
    <source>
        <strain evidence="2 3">CAU 1492</strain>
    </source>
</reference>
<dbReference type="EMBL" id="VCPC01000006">
    <property type="protein sequence ID" value="TMV08368.1"/>
    <property type="molecule type" value="Genomic_DNA"/>
</dbReference>
<dbReference type="InterPro" id="IPR006680">
    <property type="entry name" value="Amidohydro-rel"/>
</dbReference>
<dbReference type="PANTHER" id="PTHR35563:SF2">
    <property type="entry name" value="BARREL METAL-DEPENDENT HYDROLASE, PUTATIVE (AFU_ORTHOLOGUE AFUA_1G16240)-RELATED"/>
    <property type="match status" value="1"/>
</dbReference>
<dbReference type="PANTHER" id="PTHR35563">
    <property type="entry name" value="BARREL METAL-DEPENDENT HYDROLASE, PUTATIVE (AFU_ORTHOLOGUE AFUA_1G16240)-RELATED"/>
    <property type="match status" value="1"/>
</dbReference>
<dbReference type="Pfam" id="PF04909">
    <property type="entry name" value="Amidohydro_2"/>
    <property type="match status" value="1"/>
</dbReference>
<proteinExistence type="predicted"/>
<evidence type="ECO:0000313" key="3">
    <source>
        <dbReference type="Proteomes" id="UP001191082"/>
    </source>
</evidence>
<protein>
    <submittedName>
        <fullName evidence="2">Amidohydrolase</fullName>
    </submittedName>
</protein>
<name>A0ABY2WZI4_9RHOB</name>
<dbReference type="Gene3D" id="3.20.20.140">
    <property type="entry name" value="Metal-dependent hydrolases"/>
    <property type="match status" value="1"/>
</dbReference>
<keyword evidence="3" id="KW-1185">Reference proteome</keyword>
<feature type="domain" description="Amidohydrolase-related" evidence="1">
    <location>
        <begin position="18"/>
        <end position="280"/>
    </location>
</feature>
<dbReference type="InterPro" id="IPR032466">
    <property type="entry name" value="Metal_Hydrolase"/>
</dbReference>
<organism evidence="2 3">
    <name type="scientific">Arenibacterium halophilum</name>
    <dbReference type="NCBI Taxonomy" id="2583821"/>
    <lineage>
        <taxon>Bacteria</taxon>
        <taxon>Pseudomonadati</taxon>
        <taxon>Pseudomonadota</taxon>
        <taxon>Alphaproteobacteria</taxon>
        <taxon>Rhodobacterales</taxon>
        <taxon>Paracoccaceae</taxon>
        <taxon>Arenibacterium</taxon>
    </lineage>
</organism>